<reference evidence="1 2" key="1">
    <citation type="submission" date="2021-12" db="EMBL/GenBank/DDBJ databases">
        <title>Genome sequence of Kibdelosporangium philippinense ATCC 49844.</title>
        <authorList>
            <person name="Fedorov E.A."/>
            <person name="Omeragic M."/>
            <person name="Shalygina K.F."/>
            <person name="Maclea K.S."/>
        </authorList>
    </citation>
    <scope>NUCLEOTIDE SEQUENCE [LARGE SCALE GENOMIC DNA]</scope>
    <source>
        <strain evidence="1 2">ATCC 49844</strain>
    </source>
</reference>
<gene>
    <name evidence="1" type="ORF">LWC34_17705</name>
</gene>
<evidence type="ECO:0000313" key="2">
    <source>
        <dbReference type="Proteomes" id="UP001521150"/>
    </source>
</evidence>
<dbReference type="Proteomes" id="UP001521150">
    <property type="component" value="Unassembled WGS sequence"/>
</dbReference>
<comment type="caution">
    <text evidence="1">The sequence shown here is derived from an EMBL/GenBank/DDBJ whole genome shotgun (WGS) entry which is preliminary data.</text>
</comment>
<dbReference type="EMBL" id="JAJVCN010000001">
    <property type="protein sequence ID" value="MCE7004646.1"/>
    <property type="molecule type" value="Genomic_DNA"/>
</dbReference>
<organism evidence="1 2">
    <name type="scientific">Kibdelosporangium philippinense</name>
    <dbReference type="NCBI Taxonomy" id="211113"/>
    <lineage>
        <taxon>Bacteria</taxon>
        <taxon>Bacillati</taxon>
        <taxon>Actinomycetota</taxon>
        <taxon>Actinomycetes</taxon>
        <taxon>Pseudonocardiales</taxon>
        <taxon>Pseudonocardiaceae</taxon>
        <taxon>Kibdelosporangium</taxon>
    </lineage>
</organism>
<sequence length="49" mass="5268">MHDSRSLLDPATAALLEQHQQADGSVSLADVLTRYLGYKVINADGTTSH</sequence>
<protein>
    <submittedName>
        <fullName evidence="1">Uncharacterized protein</fullName>
    </submittedName>
</protein>
<name>A0ABS8ZDB0_9PSEU</name>
<evidence type="ECO:0000313" key="1">
    <source>
        <dbReference type="EMBL" id="MCE7004646.1"/>
    </source>
</evidence>
<keyword evidence="2" id="KW-1185">Reference proteome</keyword>
<dbReference type="RefSeq" id="WP_233726138.1">
    <property type="nucleotide sequence ID" value="NZ_JAJVCN010000001.1"/>
</dbReference>
<accession>A0ABS8ZDB0</accession>
<proteinExistence type="predicted"/>